<feature type="non-terminal residue" evidence="6">
    <location>
        <position position="1"/>
    </location>
</feature>
<keyword evidence="6" id="KW-0436">Ligase</keyword>
<dbReference type="PANTHER" id="PTHR43472:SF1">
    <property type="entry name" value="PHOSPHORIBOSYLAMINE--GLYCINE LIGASE, CHLOROPLASTIC"/>
    <property type="match status" value="1"/>
</dbReference>
<evidence type="ECO:0000256" key="3">
    <source>
        <dbReference type="ARBA" id="ARBA00042242"/>
    </source>
</evidence>
<comment type="similarity">
    <text evidence="2">Belongs to the GARS family.</text>
</comment>
<dbReference type="AlphaFoldDB" id="A0A3F3MIV1"/>
<protein>
    <recommendedName>
        <fullName evidence="3">Glycinamide ribonucleotide synthetase</fullName>
    </recommendedName>
    <alternativeName>
        <fullName evidence="4">Phosphoribosylglycinamide synthetase</fullName>
    </alternativeName>
</protein>
<dbReference type="EMBL" id="QKWF01000246">
    <property type="protein sequence ID" value="PZM09901.1"/>
    <property type="molecule type" value="Genomic_DNA"/>
</dbReference>
<dbReference type="PANTHER" id="PTHR43472">
    <property type="entry name" value="PHOSPHORIBOSYLAMINE--GLYCINE LIGASE"/>
    <property type="match status" value="1"/>
</dbReference>
<dbReference type="RefSeq" id="WP_319921948.1">
    <property type="nucleotide sequence ID" value="NZ_QKWF01000246.1"/>
</dbReference>
<dbReference type="InterPro" id="IPR020560">
    <property type="entry name" value="PRibGlycinamide_synth_C-dom"/>
</dbReference>
<dbReference type="GO" id="GO:0009113">
    <property type="term" value="P:purine nucleobase biosynthetic process"/>
    <property type="evidence" value="ECO:0007669"/>
    <property type="project" value="InterPro"/>
</dbReference>
<evidence type="ECO:0000256" key="1">
    <source>
        <dbReference type="ARBA" id="ARBA00001936"/>
    </source>
</evidence>
<feature type="domain" description="Phosphoribosylglycinamide synthetase C-domain" evidence="5">
    <location>
        <begin position="2"/>
        <end position="49"/>
    </location>
</feature>
<dbReference type="Pfam" id="PF02843">
    <property type="entry name" value="GARS_C"/>
    <property type="match status" value="1"/>
</dbReference>
<reference evidence="6 7" key="1">
    <citation type="submission" date="2018-06" db="EMBL/GenBank/DDBJ databases">
        <title>Carbapenemase-producing Acinetobacter spp. from environmental sources in an hospital from French Polynesia.</title>
        <authorList>
            <person name="Bonnin R.A."/>
            <person name="Levy M."/>
            <person name="Cuzon G."/>
            <person name="Dortet L."/>
            <person name="Naas T."/>
        </authorList>
    </citation>
    <scope>NUCLEOTIDE SEQUENCE [LARGE SCALE GENOMIC DNA]</scope>
    <source>
        <strain evidence="6 7">R10</strain>
    </source>
</reference>
<dbReference type="GO" id="GO:0004637">
    <property type="term" value="F:phosphoribosylamine-glycine ligase activity"/>
    <property type="evidence" value="ECO:0007669"/>
    <property type="project" value="InterPro"/>
</dbReference>
<dbReference type="SUPFAM" id="SSF51246">
    <property type="entry name" value="Rudiment single hybrid motif"/>
    <property type="match status" value="1"/>
</dbReference>
<gene>
    <name evidence="6" type="ORF">DOL94_17665</name>
</gene>
<dbReference type="Gene3D" id="3.90.600.10">
    <property type="entry name" value="Phosphoribosylglycinamide synthetase, C-terminal domain"/>
    <property type="match status" value="1"/>
</dbReference>
<accession>A0A3F3MIV1</accession>
<evidence type="ECO:0000256" key="2">
    <source>
        <dbReference type="ARBA" id="ARBA00038345"/>
    </source>
</evidence>
<name>A0A3F3MIV1_ACIBA</name>
<evidence type="ECO:0000256" key="4">
    <source>
        <dbReference type="ARBA" id="ARBA00042864"/>
    </source>
</evidence>
<comment type="caution">
    <text evidence="6">The sequence shown here is derived from an EMBL/GenBank/DDBJ whole genome shotgun (WGS) entry which is preliminary data.</text>
</comment>
<evidence type="ECO:0000313" key="7">
    <source>
        <dbReference type="Proteomes" id="UP000248662"/>
    </source>
</evidence>
<dbReference type="Proteomes" id="UP000248662">
    <property type="component" value="Unassembled WGS sequence"/>
</dbReference>
<organism evidence="6 7">
    <name type="scientific">Acinetobacter baumannii</name>
    <dbReference type="NCBI Taxonomy" id="470"/>
    <lineage>
        <taxon>Bacteria</taxon>
        <taxon>Pseudomonadati</taxon>
        <taxon>Pseudomonadota</taxon>
        <taxon>Gammaproteobacteria</taxon>
        <taxon>Moraxellales</taxon>
        <taxon>Moraxellaceae</taxon>
        <taxon>Acinetobacter</taxon>
        <taxon>Acinetobacter calcoaceticus/baumannii complex</taxon>
    </lineage>
</organism>
<dbReference type="InterPro" id="IPR000115">
    <property type="entry name" value="PRibGlycinamide_synth"/>
</dbReference>
<comment type="cofactor">
    <cofactor evidence="1">
        <name>Mn(2+)</name>
        <dbReference type="ChEBI" id="CHEBI:29035"/>
    </cofactor>
</comment>
<evidence type="ECO:0000259" key="5">
    <source>
        <dbReference type="SMART" id="SM01210"/>
    </source>
</evidence>
<proteinExistence type="inferred from homology"/>
<evidence type="ECO:0000313" key="6">
    <source>
        <dbReference type="EMBL" id="PZM09901.1"/>
    </source>
</evidence>
<sequence length="55" mass="5899">HIVTSGGRVLCVTALGDSVLEAQINALEVCGQVTFTGMQYRSDIGYRAIAREKAE</sequence>
<dbReference type="InterPro" id="IPR037123">
    <property type="entry name" value="PRibGlycinamide_synth_C_sf"/>
</dbReference>
<dbReference type="InterPro" id="IPR011054">
    <property type="entry name" value="Rudment_hybrid_motif"/>
</dbReference>
<dbReference type="SMART" id="SM01210">
    <property type="entry name" value="GARS_C"/>
    <property type="match status" value="1"/>
</dbReference>